<dbReference type="InterPro" id="IPR001466">
    <property type="entry name" value="Beta-lactam-related"/>
</dbReference>
<accession>A0A6V8N9C5</accession>
<dbReference type="PANTHER" id="PTHR43283">
    <property type="entry name" value="BETA-LACTAMASE-RELATED"/>
    <property type="match status" value="1"/>
</dbReference>
<sequence length="557" mass="58541">MCQLLVGSYCFASGSATDTAQVATLDRTVPAHSLSHGRTESGSAVIIDHTDEAVSVTIDGSRVPTLADAEAEGNATGGASDVLYFDNSSLPGAGKSGDAPAAGSLPFSIERLLERAIAYRLIDGGVALVGNRSGVLSSVARGRISGASGAPAIDDRTIFDLASLTKVIATAPAVMKLLDQGKIALADPISRWFPEFANPGHEELTVLSLLTHTSGLDDVGVSPDQPMESAVHKAAAQKLRARPNSRFHYADINFILLGELVHRVSGEPLNQFCQEQIYGPLNATNTMFLPPKTLAASIAPTWGGGVGNVQDPNARRLGGVAGHAGLFSTALDLSRFARMMLNGGMLDERRILSEQVVTQMTSPYLANNGAVLRGLGWDISSPYSAPRGSLFSAGSFGHTGYSGSSIWIDPKQDLFVILLTNRIDYHNTHAFNQLRRDVSTMAAATYRAGGGGALQLASLSTDVLHEVTRAMQSTPRLVKTASWSGRGGKHLARGKRACKSDRILARSGRRGVRSAAVSRASRTAKTAAARTARTASSRTATGKSANAAKKKKGGRRA</sequence>
<evidence type="ECO:0000313" key="5">
    <source>
        <dbReference type="Proteomes" id="UP000587586"/>
    </source>
</evidence>
<dbReference type="Proteomes" id="UP000587586">
    <property type="component" value="Unassembled WGS sequence"/>
</dbReference>
<evidence type="ECO:0000256" key="2">
    <source>
        <dbReference type="SAM" id="MobiDB-lite"/>
    </source>
</evidence>
<name>A0A6V8N9C5_9BACT</name>
<dbReference type="InterPro" id="IPR050789">
    <property type="entry name" value="Diverse_Enzym_Activities"/>
</dbReference>
<dbReference type="EMBL" id="BLXZ01000005">
    <property type="protein sequence ID" value="GFO69185.1"/>
    <property type="molecule type" value="Genomic_DNA"/>
</dbReference>
<evidence type="ECO:0000259" key="3">
    <source>
        <dbReference type="Pfam" id="PF00144"/>
    </source>
</evidence>
<proteinExistence type="predicted"/>
<dbReference type="PANTHER" id="PTHR43283:SF11">
    <property type="entry name" value="BETA-LACTAMASE-RELATED DOMAIN-CONTAINING PROTEIN"/>
    <property type="match status" value="1"/>
</dbReference>
<protein>
    <recommendedName>
        <fullName evidence="3">Beta-lactamase-related domain-containing protein</fullName>
    </recommendedName>
</protein>
<feature type="compositionally biased region" description="Basic residues" evidence="2">
    <location>
        <begin position="548"/>
        <end position="557"/>
    </location>
</feature>
<dbReference type="AlphaFoldDB" id="A0A6V8N9C5"/>
<dbReference type="SUPFAM" id="SSF56601">
    <property type="entry name" value="beta-lactamase/transpeptidase-like"/>
    <property type="match status" value="1"/>
</dbReference>
<gene>
    <name evidence="4" type="ORF">GMLC_27640</name>
</gene>
<dbReference type="GO" id="GO:0016787">
    <property type="term" value="F:hydrolase activity"/>
    <property type="evidence" value="ECO:0007669"/>
    <property type="project" value="UniProtKB-KW"/>
</dbReference>
<comment type="caution">
    <text evidence="4">The sequence shown here is derived from an EMBL/GenBank/DDBJ whole genome shotgun (WGS) entry which is preliminary data.</text>
</comment>
<keyword evidence="1" id="KW-0378">Hydrolase</keyword>
<keyword evidence="5" id="KW-1185">Reference proteome</keyword>
<feature type="compositionally biased region" description="Low complexity" evidence="2">
    <location>
        <begin position="513"/>
        <end position="547"/>
    </location>
</feature>
<organism evidence="4 5">
    <name type="scientific">Geomonas limicola</name>
    <dbReference type="NCBI Taxonomy" id="2740186"/>
    <lineage>
        <taxon>Bacteria</taxon>
        <taxon>Pseudomonadati</taxon>
        <taxon>Thermodesulfobacteriota</taxon>
        <taxon>Desulfuromonadia</taxon>
        <taxon>Geobacterales</taxon>
        <taxon>Geobacteraceae</taxon>
        <taxon>Geomonas</taxon>
    </lineage>
</organism>
<dbReference type="InterPro" id="IPR012338">
    <property type="entry name" value="Beta-lactam/transpept-like"/>
</dbReference>
<evidence type="ECO:0000313" key="4">
    <source>
        <dbReference type="EMBL" id="GFO69185.1"/>
    </source>
</evidence>
<feature type="domain" description="Beta-lactamase-related" evidence="3">
    <location>
        <begin position="124"/>
        <end position="422"/>
    </location>
</feature>
<dbReference type="Pfam" id="PF00144">
    <property type="entry name" value="Beta-lactamase"/>
    <property type="match status" value="1"/>
</dbReference>
<evidence type="ECO:0000256" key="1">
    <source>
        <dbReference type="ARBA" id="ARBA00022801"/>
    </source>
</evidence>
<feature type="region of interest" description="Disordered" evidence="2">
    <location>
        <begin position="509"/>
        <end position="557"/>
    </location>
</feature>
<dbReference type="Gene3D" id="3.40.710.10">
    <property type="entry name" value="DD-peptidase/beta-lactamase superfamily"/>
    <property type="match status" value="1"/>
</dbReference>
<reference evidence="5" key="1">
    <citation type="submission" date="2020-06" db="EMBL/GenBank/DDBJ databases">
        <title>Draft genomic sequecing of Geomonas sp. Red745.</title>
        <authorList>
            <person name="Itoh H."/>
            <person name="Xu Z.X."/>
            <person name="Ushijima N."/>
            <person name="Masuda Y."/>
            <person name="Shiratori Y."/>
            <person name="Senoo K."/>
        </authorList>
    </citation>
    <scope>NUCLEOTIDE SEQUENCE [LARGE SCALE GENOMIC DNA]</scope>
    <source>
        <strain evidence="5">Red745</strain>
    </source>
</reference>